<dbReference type="RefSeq" id="WP_236881925.1">
    <property type="nucleotide sequence ID" value="NZ_CP137757.1"/>
</dbReference>
<dbReference type="InterPro" id="IPR015797">
    <property type="entry name" value="NUDIX_hydrolase-like_dom_sf"/>
</dbReference>
<evidence type="ECO:0000259" key="2">
    <source>
        <dbReference type="PROSITE" id="PS51462"/>
    </source>
</evidence>
<dbReference type="GO" id="GO:0019693">
    <property type="term" value="P:ribose phosphate metabolic process"/>
    <property type="evidence" value="ECO:0007669"/>
    <property type="project" value="TreeGrafter"/>
</dbReference>
<dbReference type="PROSITE" id="PS51462">
    <property type="entry name" value="NUDIX"/>
    <property type="match status" value="1"/>
</dbReference>
<dbReference type="GO" id="GO:0005829">
    <property type="term" value="C:cytosol"/>
    <property type="evidence" value="ECO:0007669"/>
    <property type="project" value="TreeGrafter"/>
</dbReference>
<sequence>MLDKPIIAVRQDTVSMPGGLSARREIVEHFGAVAVVAFDGKRVKLIHQYRHSVGRRLWELPAGLLDAAGEDPLQAASRELQEEVGLAAERWDLLSDLVSSPGFCEEAVRIYLARDLSNVDRPESDDEEADLTSAWVDLDTAISQIMDGTICNAIATSGILMAAQVIRNDVSTRSVDEPYTLRPYRLAERREAQLREAGKSTADLKVTVTDKLPGDTHHA</sequence>
<dbReference type="KEGG" id="cpsk:Q0N40_04600"/>
<dbReference type="Proteomes" id="UP001174314">
    <property type="component" value="Chromosome"/>
</dbReference>
<keyword evidence="1 3" id="KW-0378">Hydrolase</keyword>
<reference evidence="3 4" key="1">
    <citation type="submission" date="2023-10" db="EMBL/GenBank/DDBJ databases">
        <title>complete genome sequence of Corynebacterium pseudokroppenstedtii P15-C1.</title>
        <authorList>
            <person name="Bruggemann H."/>
            <person name="Poehlein A."/>
        </authorList>
    </citation>
    <scope>NUCLEOTIDE SEQUENCE [LARGE SCALE GENOMIC DNA]</scope>
    <source>
        <strain evidence="3 4">P15_C1</strain>
    </source>
</reference>
<feature type="domain" description="Nudix hydrolase" evidence="2">
    <location>
        <begin position="28"/>
        <end position="158"/>
    </location>
</feature>
<dbReference type="GO" id="GO:0016787">
    <property type="term" value="F:hydrolase activity"/>
    <property type="evidence" value="ECO:0007669"/>
    <property type="project" value="UniProtKB-KW"/>
</dbReference>
<dbReference type="InterPro" id="IPR000086">
    <property type="entry name" value="NUDIX_hydrolase_dom"/>
</dbReference>
<protein>
    <submittedName>
        <fullName evidence="3">NUDIX hydrolase</fullName>
        <ecNumber evidence="3">3.6.-.-</ecNumber>
    </submittedName>
</protein>
<evidence type="ECO:0000256" key="1">
    <source>
        <dbReference type="ARBA" id="ARBA00022801"/>
    </source>
</evidence>
<proteinExistence type="predicted"/>
<dbReference type="CDD" id="cd24158">
    <property type="entry name" value="NUDIX_ADPRase_Rv1700"/>
    <property type="match status" value="1"/>
</dbReference>
<accession>A0AAU0Q153</accession>
<dbReference type="PANTHER" id="PTHR11839">
    <property type="entry name" value="UDP/ADP-SUGAR PYROPHOSPHATASE"/>
    <property type="match status" value="1"/>
</dbReference>
<dbReference type="AlphaFoldDB" id="A0AAU0Q153"/>
<dbReference type="Gene3D" id="3.90.79.10">
    <property type="entry name" value="Nucleoside Triphosphate Pyrophosphohydrolase"/>
    <property type="match status" value="1"/>
</dbReference>
<dbReference type="SUPFAM" id="SSF55811">
    <property type="entry name" value="Nudix"/>
    <property type="match status" value="1"/>
</dbReference>
<keyword evidence="4" id="KW-1185">Reference proteome</keyword>
<dbReference type="EC" id="3.6.-.-" evidence="3"/>
<dbReference type="Pfam" id="PF00293">
    <property type="entry name" value="NUDIX"/>
    <property type="match status" value="1"/>
</dbReference>
<dbReference type="GO" id="GO:0006753">
    <property type="term" value="P:nucleoside phosphate metabolic process"/>
    <property type="evidence" value="ECO:0007669"/>
    <property type="project" value="TreeGrafter"/>
</dbReference>
<dbReference type="EMBL" id="CP137757">
    <property type="protein sequence ID" value="WPF25813.1"/>
    <property type="molecule type" value="Genomic_DNA"/>
</dbReference>
<organism evidence="3 4">
    <name type="scientific">Corynebacterium pseudokroppenstedtii</name>
    <dbReference type="NCBI Taxonomy" id="2804917"/>
    <lineage>
        <taxon>Bacteria</taxon>
        <taxon>Bacillati</taxon>
        <taxon>Actinomycetota</taxon>
        <taxon>Actinomycetes</taxon>
        <taxon>Mycobacteriales</taxon>
        <taxon>Corynebacteriaceae</taxon>
        <taxon>Corynebacterium</taxon>
    </lineage>
</organism>
<name>A0AAU0Q153_9CORY</name>
<evidence type="ECO:0000313" key="3">
    <source>
        <dbReference type="EMBL" id="WPF25813.1"/>
    </source>
</evidence>
<gene>
    <name evidence="3" type="ORF">Q0N40_04600</name>
</gene>
<evidence type="ECO:0000313" key="4">
    <source>
        <dbReference type="Proteomes" id="UP001174314"/>
    </source>
</evidence>
<dbReference type="PANTHER" id="PTHR11839:SF31">
    <property type="entry name" value="ADP-RIBOSE PYROPHOSPHATASE"/>
    <property type="match status" value="1"/>
</dbReference>